<evidence type="ECO:0000313" key="1">
    <source>
        <dbReference type="EMBL" id="QHT21619.1"/>
    </source>
</evidence>
<accession>A0A6C0E011</accession>
<name>A0A6C0E011_9ZZZZ</name>
<protein>
    <submittedName>
        <fullName evidence="1">Uncharacterized protein</fullName>
    </submittedName>
</protein>
<reference evidence="1" key="1">
    <citation type="journal article" date="2020" name="Nature">
        <title>Giant virus diversity and host interactions through global metagenomics.</title>
        <authorList>
            <person name="Schulz F."/>
            <person name="Roux S."/>
            <person name="Paez-Espino D."/>
            <person name="Jungbluth S."/>
            <person name="Walsh D.A."/>
            <person name="Denef V.J."/>
            <person name="McMahon K.D."/>
            <person name="Konstantinidis K.T."/>
            <person name="Eloe-Fadrosh E.A."/>
            <person name="Kyrpides N.C."/>
            <person name="Woyke T."/>
        </authorList>
    </citation>
    <scope>NUCLEOTIDE SEQUENCE</scope>
    <source>
        <strain evidence="1">GVMAG-M-3300023179-103</strain>
    </source>
</reference>
<sequence>MTEKCSENKGDCYDGLDRYGKCCFVNDNNENVIKTRYADYPW</sequence>
<proteinExistence type="predicted"/>
<organism evidence="1">
    <name type="scientific">viral metagenome</name>
    <dbReference type="NCBI Taxonomy" id="1070528"/>
    <lineage>
        <taxon>unclassified sequences</taxon>
        <taxon>metagenomes</taxon>
        <taxon>organismal metagenomes</taxon>
    </lineage>
</organism>
<dbReference type="EMBL" id="MN739695">
    <property type="protein sequence ID" value="QHT21619.1"/>
    <property type="molecule type" value="Genomic_DNA"/>
</dbReference>
<dbReference type="AlphaFoldDB" id="A0A6C0E011"/>